<evidence type="ECO:0008006" key="4">
    <source>
        <dbReference type="Google" id="ProtNLM"/>
    </source>
</evidence>
<keyword evidence="3" id="KW-1185">Reference proteome</keyword>
<dbReference type="EMBL" id="JADCUA010000022">
    <property type="protein sequence ID" value="KAH9832335.1"/>
    <property type="molecule type" value="Genomic_DNA"/>
</dbReference>
<protein>
    <recommendedName>
        <fullName evidence="4">Secreted protein</fullName>
    </recommendedName>
</protein>
<name>A0ABQ8K5T6_9APHY</name>
<keyword evidence="1" id="KW-0732">Signal</keyword>
<organism evidence="2 3">
    <name type="scientific">Rhodofomes roseus</name>
    <dbReference type="NCBI Taxonomy" id="34475"/>
    <lineage>
        <taxon>Eukaryota</taxon>
        <taxon>Fungi</taxon>
        <taxon>Dikarya</taxon>
        <taxon>Basidiomycota</taxon>
        <taxon>Agaricomycotina</taxon>
        <taxon>Agaricomycetes</taxon>
        <taxon>Polyporales</taxon>
        <taxon>Rhodofomes</taxon>
    </lineage>
</organism>
<evidence type="ECO:0000256" key="1">
    <source>
        <dbReference type="SAM" id="SignalP"/>
    </source>
</evidence>
<reference evidence="2 3" key="1">
    <citation type="journal article" date="2021" name="Environ. Microbiol.">
        <title>Gene family expansions and transcriptome signatures uncover fungal adaptations to wood decay.</title>
        <authorList>
            <person name="Hage H."/>
            <person name="Miyauchi S."/>
            <person name="Viragh M."/>
            <person name="Drula E."/>
            <person name="Min B."/>
            <person name="Chaduli D."/>
            <person name="Navarro D."/>
            <person name="Favel A."/>
            <person name="Norest M."/>
            <person name="Lesage-Meessen L."/>
            <person name="Balint B."/>
            <person name="Merenyi Z."/>
            <person name="de Eugenio L."/>
            <person name="Morin E."/>
            <person name="Martinez A.T."/>
            <person name="Baldrian P."/>
            <person name="Stursova M."/>
            <person name="Martinez M.J."/>
            <person name="Novotny C."/>
            <person name="Magnuson J.K."/>
            <person name="Spatafora J.W."/>
            <person name="Maurice S."/>
            <person name="Pangilinan J."/>
            <person name="Andreopoulos W."/>
            <person name="LaButti K."/>
            <person name="Hundley H."/>
            <person name="Na H."/>
            <person name="Kuo A."/>
            <person name="Barry K."/>
            <person name="Lipzen A."/>
            <person name="Henrissat B."/>
            <person name="Riley R."/>
            <person name="Ahrendt S."/>
            <person name="Nagy L.G."/>
            <person name="Grigoriev I.V."/>
            <person name="Martin F."/>
            <person name="Rosso M.N."/>
        </authorList>
    </citation>
    <scope>NUCLEOTIDE SEQUENCE [LARGE SCALE GENOMIC DNA]</scope>
    <source>
        <strain evidence="2 3">CIRM-BRFM 1785</strain>
    </source>
</reference>
<evidence type="ECO:0000313" key="3">
    <source>
        <dbReference type="Proteomes" id="UP000814176"/>
    </source>
</evidence>
<accession>A0ABQ8K5T6</accession>
<dbReference type="Proteomes" id="UP000814176">
    <property type="component" value="Unassembled WGS sequence"/>
</dbReference>
<proteinExistence type="predicted"/>
<comment type="caution">
    <text evidence="2">The sequence shown here is derived from an EMBL/GenBank/DDBJ whole genome shotgun (WGS) entry which is preliminary data.</text>
</comment>
<evidence type="ECO:0000313" key="2">
    <source>
        <dbReference type="EMBL" id="KAH9832335.1"/>
    </source>
</evidence>
<dbReference type="GeneID" id="72005512"/>
<gene>
    <name evidence="2" type="ORF">C8Q71DRAFT_778592</name>
</gene>
<feature type="chain" id="PRO_5047520346" description="Secreted protein" evidence="1">
    <location>
        <begin position="20"/>
        <end position="73"/>
    </location>
</feature>
<feature type="signal peptide" evidence="1">
    <location>
        <begin position="1"/>
        <end position="19"/>
    </location>
</feature>
<sequence>MKASLVITSMPALLHIAVWQSTTLTCHGLGSQMPRTHEACAGIVPGCQRPAGRFRYSCVSSQPSAFARHRSLS</sequence>
<dbReference type="RefSeq" id="XP_047775354.1">
    <property type="nucleotide sequence ID" value="XM_047924780.1"/>
</dbReference>